<accession>A0ACC2U9F6</accession>
<evidence type="ECO:0000313" key="2">
    <source>
        <dbReference type="Proteomes" id="UP001165960"/>
    </source>
</evidence>
<keyword evidence="2" id="KW-1185">Reference proteome</keyword>
<comment type="caution">
    <text evidence="1">The sequence shown here is derived from an EMBL/GenBank/DDBJ whole genome shotgun (WGS) entry which is preliminary data.</text>
</comment>
<dbReference type="Proteomes" id="UP001165960">
    <property type="component" value="Unassembled WGS sequence"/>
</dbReference>
<gene>
    <name evidence="1" type="ORF">DSO57_1034039</name>
</gene>
<evidence type="ECO:0000313" key="1">
    <source>
        <dbReference type="EMBL" id="KAJ9083508.1"/>
    </source>
</evidence>
<reference evidence="1" key="1">
    <citation type="submission" date="2022-04" db="EMBL/GenBank/DDBJ databases">
        <title>Genome of the entomopathogenic fungus Entomophthora muscae.</title>
        <authorList>
            <person name="Elya C."/>
            <person name="Lovett B.R."/>
            <person name="Lee E."/>
            <person name="Macias A.M."/>
            <person name="Hajek A.E."/>
            <person name="De Bivort B.L."/>
            <person name="Kasson M.T."/>
            <person name="De Fine Licht H.H."/>
            <person name="Stajich J.E."/>
        </authorList>
    </citation>
    <scope>NUCLEOTIDE SEQUENCE</scope>
    <source>
        <strain evidence="1">Berkeley</strain>
    </source>
</reference>
<proteinExistence type="predicted"/>
<protein>
    <submittedName>
        <fullName evidence="1">Uncharacterized protein</fullName>
    </submittedName>
</protein>
<sequence>MCLNESAQVSLLYEYGHNSAVFYSPTHFHQSPPPHLSMGDSSSSGFKLTPLRRRIWSQLARIVTFYAPSPVLRLFGLKSQARIQAWREKVTICTILLLLSSLFLFLTEGFPRIVCLNRSPFNAEKLKRTKFVLIHGEVIDLTKSASQLGNFSRKYPGQDISSAFPLYDFLARHNKNKTYPDPKINSCISRAQYADAWLRKTLEAPGYTIKARTMQSCPDPINPAASVPCFFKKEFRNEIKKNKVADFYYSEDDLKKQTSGDLLTVSSSVYDVKGLLGPQLDSKKNLSPSIMLFPLDITQKIQDATSSKNTQDLLKFPKWSDYETCLKLMFYRGKVMKPPVLGLEPACLPWLTTLIITAIPLGLLFLKLFLSFIPPQRPSSVHNGYSSCILFIPCFNETRDELEACLASVIETNYIDHGKLLFVVCDGQFCADVVLDILAHQGSGSAPKSYQSVGKGNKAINSAQVYSGYHYHGAHGVPYIVVVKTGNVHESEFSGNRGKRDSMLVVLNFLDGISSPENLLTPLEAEILESIQGLDLVPSTFNYLFCVDADTYVDPDSLPLMLHYLDSRPDCLAVSGQIRFNSGGHWLLDPLQRFRACFSRHQDMCAMSALDTLTSLNGGFTAYRLQQSTGTRCLVHEDVVFQLSSKRTNTLHTKHLLLLGEEQYIATLLLRCWPGLRLGYVPSAFAKTAGYASLWQLIVKERSAFCTRFHNLLDLWTSSAIWGINWVTFVWVSFSLLWCFLMPVFTGFLYFQLVRVVLLRELPFLVTLFLAGACLLLSFVFCLFNYHPGLVIGLLLYLVVGIPLYHIIIPLYSFLSMDNFNWYDLGGDQTRARPHGAMEEVLGRPIKAMHDRSMKPYEKSFKHLTYRSEFLPAPGMFQSLYSELNRMGMPIDMPSGDATMIQGDTVPLAVFPNQFAFSSDSSYGNLPPQSVAPQPPQLAALSEQQPMRVSLPPRTPLTARHIPGLRDSIALNTGKSFNRAQVRMSDSHGPSFSFEPVPNLGLGLAKDFPLPPSINSEIRQHDEFFHNTPGHSSFQSSVLGAGGFHFSPPPFAPSVPHSEYNSDFSLSVASLAHYDTYLEDNASLQSSLPNDRFSHNVTATNGLPNNSAPYVHENPEAIQQSKAMIREEIDYFLRDADLHTVTRREVKEHLLAVFGDNVSFYQDFVSQCIEEFTLERLATQDPRFHPPNNGVRSSQLL</sequence>
<organism evidence="1 2">
    <name type="scientific">Entomophthora muscae</name>
    <dbReference type="NCBI Taxonomy" id="34485"/>
    <lineage>
        <taxon>Eukaryota</taxon>
        <taxon>Fungi</taxon>
        <taxon>Fungi incertae sedis</taxon>
        <taxon>Zoopagomycota</taxon>
        <taxon>Entomophthoromycotina</taxon>
        <taxon>Entomophthoromycetes</taxon>
        <taxon>Entomophthorales</taxon>
        <taxon>Entomophthoraceae</taxon>
        <taxon>Entomophthora</taxon>
    </lineage>
</organism>
<name>A0ACC2U9F6_9FUNG</name>
<dbReference type="EMBL" id="QTSX02000987">
    <property type="protein sequence ID" value="KAJ9083508.1"/>
    <property type="molecule type" value="Genomic_DNA"/>
</dbReference>